<name>A0A413KB20_BIFPS</name>
<comment type="caution">
    <text evidence="1">The sequence shown here is derived from an EMBL/GenBank/DDBJ whole genome shotgun (WGS) entry which is preliminary data.</text>
</comment>
<dbReference type="Proteomes" id="UP000284163">
    <property type="component" value="Unassembled WGS sequence"/>
</dbReference>
<accession>A0A413KB20</accession>
<proteinExistence type="predicted"/>
<dbReference type="Gene3D" id="3.90.1690.10">
    <property type="entry name" value="phage-related protein like domain"/>
    <property type="match status" value="1"/>
</dbReference>
<dbReference type="InterPro" id="IPR005564">
    <property type="entry name" value="Major_capsid_GpE"/>
</dbReference>
<gene>
    <name evidence="1" type="ORF">DXA22_09080</name>
</gene>
<organism evidence="1 2">
    <name type="scientific">Bifidobacterium pseudocatenulatum</name>
    <dbReference type="NCBI Taxonomy" id="28026"/>
    <lineage>
        <taxon>Bacteria</taxon>
        <taxon>Bacillati</taxon>
        <taxon>Actinomycetota</taxon>
        <taxon>Actinomycetes</taxon>
        <taxon>Bifidobacteriales</taxon>
        <taxon>Bifidobacteriaceae</taxon>
        <taxon>Bifidobacterium</taxon>
    </lineage>
</organism>
<dbReference type="AlphaFoldDB" id="A0A413KB20"/>
<dbReference type="InterPro" id="IPR053738">
    <property type="entry name" value="Lambda_capsid_assembly"/>
</dbReference>
<reference evidence="1 2" key="1">
    <citation type="submission" date="2018-08" db="EMBL/GenBank/DDBJ databases">
        <title>A genome reference for cultivated species of the human gut microbiota.</title>
        <authorList>
            <person name="Zou Y."/>
            <person name="Xue W."/>
            <person name="Luo G."/>
        </authorList>
    </citation>
    <scope>NUCLEOTIDE SEQUENCE [LARGE SCALE GENOMIC DNA]</scope>
    <source>
        <strain evidence="1 2">CF01-1</strain>
    </source>
</reference>
<evidence type="ECO:0000313" key="2">
    <source>
        <dbReference type="Proteomes" id="UP000284163"/>
    </source>
</evidence>
<protein>
    <submittedName>
        <fullName evidence="1">Major capsid protein E</fullName>
    </submittedName>
</protein>
<dbReference type="RefSeq" id="WP_151245447.1">
    <property type="nucleotide sequence ID" value="NZ_JAHXFG010000001.1"/>
</dbReference>
<dbReference type="Pfam" id="PF03864">
    <property type="entry name" value="Phage_cap_E"/>
    <property type="match status" value="1"/>
</dbReference>
<dbReference type="EMBL" id="QSDK01000018">
    <property type="protein sequence ID" value="RGY75336.1"/>
    <property type="molecule type" value="Genomic_DNA"/>
</dbReference>
<sequence>MALDKTIIPPSEATEIAQAGFDFVNDLLPFAQMFPMKSNEGDWTVTWTPNLPVVKTRAMQRRALDAEVPHVKSTEVSAEKHTGLLPLSGMGHITEREVAKASKQKSATDYVHDKAEKLFEQMGREAAVTLELERIQAMMDATIKIKEGDDRASELVTYSFGRPTNQQNVVPTVKWSDPKADVFADLKKWVKLMRTARGRAPHAVLTTSAVIDALTANEQMRTAFSKVDLEHSPVRLFRTDVENILREKFQLTDIRYIDELYESLSLDNNFEMNVDTNTLIPDSTFILFPSYNDDSLGFTADGPTAEGQDAEFELGKNVNKGLVAYMMHHYAPANYDLWVNGTALPVLQDAVSTFKAKVL</sequence>
<evidence type="ECO:0000313" key="1">
    <source>
        <dbReference type="EMBL" id="RGY75336.1"/>
    </source>
</evidence>